<dbReference type="InterPro" id="IPR015915">
    <property type="entry name" value="Kelch-typ_b-propeller"/>
</dbReference>
<dbReference type="Proteomes" id="UP001174909">
    <property type="component" value="Unassembled WGS sequence"/>
</dbReference>
<keyword evidence="2" id="KW-1185">Reference proteome</keyword>
<dbReference type="AlphaFoldDB" id="A0AA35SB23"/>
<evidence type="ECO:0000313" key="2">
    <source>
        <dbReference type="Proteomes" id="UP001174909"/>
    </source>
</evidence>
<dbReference type="EMBL" id="CASHTH010002202">
    <property type="protein sequence ID" value="CAI8026164.1"/>
    <property type="molecule type" value="Genomic_DNA"/>
</dbReference>
<gene>
    <name evidence="1" type="ORF">GBAR_LOCUS15059</name>
</gene>
<organism evidence="1 2">
    <name type="scientific">Geodia barretti</name>
    <name type="common">Barrett's horny sponge</name>
    <dbReference type="NCBI Taxonomy" id="519541"/>
    <lineage>
        <taxon>Eukaryota</taxon>
        <taxon>Metazoa</taxon>
        <taxon>Porifera</taxon>
        <taxon>Demospongiae</taxon>
        <taxon>Heteroscleromorpha</taxon>
        <taxon>Tetractinellida</taxon>
        <taxon>Astrophorina</taxon>
        <taxon>Geodiidae</taxon>
        <taxon>Geodia</taxon>
    </lineage>
</organism>
<proteinExistence type="predicted"/>
<protein>
    <submittedName>
        <fullName evidence="1">Uncharacterized protein</fullName>
    </submittedName>
</protein>
<reference evidence="1" key="1">
    <citation type="submission" date="2023-03" db="EMBL/GenBank/DDBJ databases">
        <authorList>
            <person name="Steffen K."/>
            <person name="Cardenas P."/>
        </authorList>
    </citation>
    <scope>NUCLEOTIDE SEQUENCE</scope>
</reference>
<name>A0AA35SB23_GEOBA</name>
<accession>A0AA35SB23</accession>
<dbReference type="Gene3D" id="2.120.10.80">
    <property type="entry name" value="Kelch-type beta propeller"/>
    <property type="match status" value="1"/>
</dbReference>
<dbReference type="SUPFAM" id="SSF117281">
    <property type="entry name" value="Kelch motif"/>
    <property type="match status" value="1"/>
</dbReference>
<sequence>MSTPRANPQVVVAGKYLIALGGSVDKEGPATRSVEVLNREKRCWYTNDNISLPEELKYMKWLSACICDKDIYVAARHVDPDFYNTMSKFVDNEDDINMEHTDEERHFYHLDPEPYPCYSLFRCPVGVLIEAAEEAKSESKKNLWQRIEHPHPSVYENGDEQLSEHNDHIFNSLQFPEEADPQEELDDLRTDYNCYGVCRFTLCCINDSLIAVGCKHVESISHENLNDTLFDAYRSYREVQEELFQPFIGGGDANTQVYVDYETIDEKCHIYVYNTEDSWKRVKSTPRNGTSDKQPSVAVIDNKLVVVRNSKTVHVVTFA</sequence>
<evidence type="ECO:0000313" key="1">
    <source>
        <dbReference type="EMBL" id="CAI8026164.1"/>
    </source>
</evidence>
<comment type="caution">
    <text evidence="1">The sequence shown here is derived from an EMBL/GenBank/DDBJ whole genome shotgun (WGS) entry which is preliminary data.</text>
</comment>